<dbReference type="PANTHER" id="PTHR11177">
    <property type="entry name" value="CHITINASE"/>
    <property type="match status" value="1"/>
</dbReference>
<dbReference type="Gene3D" id="3.20.20.80">
    <property type="entry name" value="Glycosidases"/>
    <property type="match status" value="1"/>
</dbReference>
<dbReference type="InterPro" id="IPR001223">
    <property type="entry name" value="Glyco_hydro18_cat"/>
</dbReference>
<dbReference type="OrthoDB" id="73875at2759"/>
<comment type="catalytic activity">
    <reaction evidence="1">
        <text>Random endo-hydrolysis of N-acetyl-beta-D-glucosaminide (1-&gt;4)-beta-linkages in chitin and chitodextrins.</text>
        <dbReference type="EC" id="3.2.1.14"/>
    </reaction>
</comment>
<dbReference type="InterPro" id="IPR017853">
    <property type="entry name" value="GH"/>
</dbReference>
<evidence type="ECO:0000256" key="5">
    <source>
        <dbReference type="ARBA" id="ARBA00023295"/>
    </source>
</evidence>
<dbReference type="GO" id="GO:0006032">
    <property type="term" value="P:chitin catabolic process"/>
    <property type="evidence" value="ECO:0007669"/>
    <property type="project" value="UniProtKB-KW"/>
</dbReference>
<keyword evidence="6" id="KW-0624">Polysaccharide degradation</keyword>
<keyword evidence="4" id="KW-0119">Carbohydrate metabolism</keyword>
<dbReference type="PANTHER" id="PTHR11177:SF392">
    <property type="entry name" value="HAP41P"/>
    <property type="match status" value="1"/>
</dbReference>
<dbReference type="InterPro" id="IPR011583">
    <property type="entry name" value="Chitinase_II/V-like_cat"/>
</dbReference>
<protein>
    <submittedName>
        <fullName evidence="10">Chitinase</fullName>
    </submittedName>
</protein>
<dbReference type="GO" id="GO:0008061">
    <property type="term" value="F:chitin binding"/>
    <property type="evidence" value="ECO:0007669"/>
    <property type="project" value="InterPro"/>
</dbReference>
<dbReference type="InterPro" id="IPR036573">
    <property type="entry name" value="CBM_sf_5/12"/>
</dbReference>
<dbReference type="GO" id="GO:0005576">
    <property type="term" value="C:extracellular region"/>
    <property type="evidence" value="ECO:0007669"/>
    <property type="project" value="InterPro"/>
</dbReference>
<dbReference type="CDD" id="cd12215">
    <property type="entry name" value="ChiC_BD"/>
    <property type="match status" value="1"/>
</dbReference>
<keyword evidence="3" id="KW-0146">Chitin degradation</keyword>
<reference evidence="10 11" key="1">
    <citation type="journal article" date="2019" name="Sci. Rep.">
        <title>Comparative genomics of chytrid fungi reveal insights into the obligate biotrophic and pathogenic lifestyle of Synchytrium endobioticum.</title>
        <authorList>
            <person name="van de Vossenberg B.T.L.H."/>
            <person name="Warris S."/>
            <person name="Nguyen H.D.T."/>
            <person name="van Gent-Pelzer M.P.E."/>
            <person name="Joly D.L."/>
            <person name="van de Geest H.C."/>
            <person name="Bonants P.J.M."/>
            <person name="Smith D.S."/>
            <person name="Levesque C.A."/>
            <person name="van der Lee T.A.J."/>
        </authorList>
    </citation>
    <scope>NUCLEOTIDE SEQUENCE [LARGE SCALE GENOMIC DNA]</scope>
    <source>
        <strain evidence="10 11">CBS 675.73</strain>
    </source>
</reference>
<evidence type="ECO:0000256" key="3">
    <source>
        <dbReference type="ARBA" id="ARBA00023024"/>
    </source>
</evidence>
<evidence type="ECO:0000313" key="11">
    <source>
        <dbReference type="Proteomes" id="UP000320333"/>
    </source>
</evidence>
<keyword evidence="2 7" id="KW-0378">Hydrolase</keyword>
<dbReference type="SMART" id="SM00636">
    <property type="entry name" value="Glyco_18"/>
    <property type="match status" value="1"/>
</dbReference>
<feature type="signal peptide" evidence="8">
    <location>
        <begin position="1"/>
        <end position="18"/>
    </location>
</feature>
<dbReference type="InterPro" id="IPR050314">
    <property type="entry name" value="Glycosyl_Hydrlase_18"/>
</dbReference>
<sequence length="621" mass="67124">MTAALWVLLLLAFLAVDARPVASDGKVLIAYLPYWKQVPASYMDFSRITHLLYAFATLEPTGTIKLPVDDKKVLPDFTASAHAGKAKAILCIGGWGIHPFSTAFSTASGIATFTASVSDVLDRYGFDGVDVDWEYPGQESAPGNPWLPQDSANFLKALKALRGALPGKVISAAVPVFTWSDENGEGLTNLEEYSNVLDFISIMAYDVNEGDAFTGANAPLIQNKNNLGPARASVRDSIATWVAAGFPFSKIALGTPFYGHAMTPDVPLTTSTDVSDIYVKKKVSSESQSISFDAIYSLTQDTTGAWLKRFDTWTQTPWLYNLDTNILISYDDARSIEVKSRYAACLGLKGMMTWEATEDGGALMPALSTFFSQKVGDIGSDCAIEATKVSGAPQPIPTRIGPIPSDLTLRCGTDYSSAVQGCQYLCMSSADCPTGQECFSQLPICARNITIPEGRCRDPWVDTYEYLVGVKVSYKGQNWVSKWWISPKETPGVAQGWKLEGACTVPTTTSSTSTTPSKVPSQPSLDPKACSVTCKDVRTELATLPKCANTCMTTRYKELGIGDVAKINNGVVKGMQPKWAASSVKILDCVVKFNKPKCTPTQLKQWKTLLGGLTSSLKTIK</sequence>
<dbReference type="Pfam" id="PF00704">
    <property type="entry name" value="Glyco_hydro_18"/>
    <property type="match status" value="1"/>
</dbReference>
<dbReference type="GO" id="GO:0008843">
    <property type="term" value="F:endochitinase activity"/>
    <property type="evidence" value="ECO:0007669"/>
    <property type="project" value="UniProtKB-EC"/>
</dbReference>
<dbReference type="Gene3D" id="2.10.10.20">
    <property type="entry name" value="Carbohydrate-binding module superfamily 5/12"/>
    <property type="match status" value="1"/>
</dbReference>
<dbReference type="InterPro" id="IPR029070">
    <property type="entry name" value="Chitinase_insertion_sf"/>
</dbReference>
<dbReference type="EMBL" id="QEAP01000032">
    <property type="protein sequence ID" value="TPX76948.1"/>
    <property type="molecule type" value="Genomic_DNA"/>
</dbReference>
<gene>
    <name evidence="10" type="ORF">CcCBS67573_g01777</name>
</gene>
<evidence type="ECO:0000256" key="2">
    <source>
        <dbReference type="ARBA" id="ARBA00022801"/>
    </source>
</evidence>
<keyword evidence="5 7" id="KW-0326">Glycosidase</keyword>
<organism evidence="10 11">
    <name type="scientific">Chytriomyces confervae</name>
    <dbReference type="NCBI Taxonomy" id="246404"/>
    <lineage>
        <taxon>Eukaryota</taxon>
        <taxon>Fungi</taxon>
        <taxon>Fungi incertae sedis</taxon>
        <taxon>Chytridiomycota</taxon>
        <taxon>Chytridiomycota incertae sedis</taxon>
        <taxon>Chytridiomycetes</taxon>
        <taxon>Chytridiales</taxon>
        <taxon>Chytriomycetaceae</taxon>
        <taxon>Chytriomyces</taxon>
    </lineage>
</organism>
<evidence type="ECO:0000256" key="1">
    <source>
        <dbReference type="ARBA" id="ARBA00000822"/>
    </source>
</evidence>
<accession>A0A507FNA7</accession>
<feature type="chain" id="PRO_5021447867" evidence="8">
    <location>
        <begin position="19"/>
        <end position="621"/>
    </location>
</feature>
<dbReference type="SUPFAM" id="SSF51445">
    <property type="entry name" value="(Trans)glycosidases"/>
    <property type="match status" value="1"/>
</dbReference>
<dbReference type="GO" id="GO:0000272">
    <property type="term" value="P:polysaccharide catabolic process"/>
    <property type="evidence" value="ECO:0007669"/>
    <property type="project" value="UniProtKB-KW"/>
</dbReference>
<evidence type="ECO:0000313" key="10">
    <source>
        <dbReference type="EMBL" id="TPX76948.1"/>
    </source>
</evidence>
<dbReference type="InterPro" id="IPR001579">
    <property type="entry name" value="Glyco_hydro_18_chit_AS"/>
</dbReference>
<dbReference type="Gene3D" id="3.10.50.10">
    <property type="match status" value="1"/>
</dbReference>
<keyword evidence="11" id="KW-1185">Reference proteome</keyword>
<evidence type="ECO:0000256" key="7">
    <source>
        <dbReference type="RuleBase" id="RU000489"/>
    </source>
</evidence>
<dbReference type="STRING" id="246404.A0A507FNA7"/>
<dbReference type="Proteomes" id="UP000320333">
    <property type="component" value="Unassembled WGS sequence"/>
</dbReference>
<dbReference type="SUPFAM" id="SSF51055">
    <property type="entry name" value="Carbohydrate binding domain"/>
    <property type="match status" value="1"/>
</dbReference>
<evidence type="ECO:0000259" key="9">
    <source>
        <dbReference type="PROSITE" id="PS51910"/>
    </source>
</evidence>
<dbReference type="PROSITE" id="PS51910">
    <property type="entry name" value="GH18_2"/>
    <property type="match status" value="1"/>
</dbReference>
<evidence type="ECO:0000256" key="6">
    <source>
        <dbReference type="ARBA" id="ARBA00023326"/>
    </source>
</evidence>
<comment type="caution">
    <text evidence="10">The sequence shown here is derived from an EMBL/GenBank/DDBJ whole genome shotgun (WGS) entry which is preliminary data.</text>
</comment>
<evidence type="ECO:0000256" key="8">
    <source>
        <dbReference type="SAM" id="SignalP"/>
    </source>
</evidence>
<proteinExistence type="predicted"/>
<evidence type="ECO:0000256" key="4">
    <source>
        <dbReference type="ARBA" id="ARBA00023277"/>
    </source>
</evidence>
<dbReference type="PROSITE" id="PS01095">
    <property type="entry name" value="GH18_1"/>
    <property type="match status" value="1"/>
</dbReference>
<dbReference type="AlphaFoldDB" id="A0A507FNA7"/>
<dbReference type="GO" id="GO:0030246">
    <property type="term" value="F:carbohydrate binding"/>
    <property type="evidence" value="ECO:0007669"/>
    <property type="project" value="InterPro"/>
</dbReference>
<feature type="domain" description="GH18" evidence="9">
    <location>
        <begin position="26"/>
        <end position="374"/>
    </location>
</feature>
<name>A0A507FNA7_9FUNG</name>
<keyword evidence="8" id="KW-0732">Signal</keyword>